<accession>A0A0C3A2J4</accession>
<keyword evidence="3" id="KW-0418">Kinase</keyword>
<dbReference type="PIRSF" id="PIRSF000654">
    <property type="entry name" value="Integrin-linked_kinase"/>
    <property type="match status" value="1"/>
</dbReference>
<evidence type="ECO:0000256" key="4">
    <source>
        <dbReference type="ARBA" id="ARBA00022840"/>
    </source>
</evidence>
<evidence type="ECO:0000256" key="2">
    <source>
        <dbReference type="ARBA" id="ARBA00022741"/>
    </source>
</evidence>
<dbReference type="EMBL" id="KN822080">
    <property type="protein sequence ID" value="KIM58892.1"/>
    <property type="molecule type" value="Genomic_DNA"/>
</dbReference>
<sequence length="226" mass="24884">MLYQREARVWSKLHHENIVSLLGFTTILDASVSLVSPWQEKGNAHDYVQDPPPVGKLNSSSLLGVARGLDHIHSLPMVHSDLKGKNVLIAGDGRPLITDFGFSFLAEPPVSITRSGGTLKWMAPEILDDGVASVQSDMWAFGMTALELFTAQEPFHNFATMAVIARIVIGPPGRPAAELTCDRLTDAWWSICMACWKQDPALRPSASDVLADIERVGCFLFEWRLT</sequence>
<evidence type="ECO:0000313" key="6">
    <source>
        <dbReference type="EMBL" id="KIM58892.1"/>
    </source>
</evidence>
<dbReference type="STRING" id="1036808.A0A0C3A2J4"/>
<dbReference type="OrthoDB" id="346907at2759"/>
<dbReference type="SUPFAM" id="SSF56112">
    <property type="entry name" value="Protein kinase-like (PK-like)"/>
    <property type="match status" value="1"/>
</dbReference>
<dbReference type="Proteomes" id="UP000053989">
    <property type="component" value="Unassembled WGS sequence"/>
</dbReference>
<reference evidence="6 7" key="1">
    <citation type="submission" date="2014-04" db="EMBL/GenBank/DDBJ databases">
        <authorList>
            <consortium name="DOE Joint Genome Institute"/>
            <person name="Kuo A."/>
            <person name="Kohler A."/>
            <person name="Nagy L.G."/>
            <person name="Floudas D."/>
            <person name="Copeland A."/>
            <person name="Barry K.W."/>
            <person name="Cichocki N."/>
            <person name="Veneault-Fourrey C."/>
            <person name="LaButti K."/>
            <person name="Lindquist E.A."/>
            <person name="Lipzen A."/>
            <person name="Lundell T."/>
            <person name="Morin E."/>
            <person name="Murat C."/>
            <person name="Sun H."/>
            <person name="Tunlid A."/>
            <person name="Henrissat B."/>
            <person name="Grigoriev I.V."/>
            <person name="Hibbett D.S."/>
            <person name="Martin F."/>
            <person name="Nordberg H.P."/>
            <person name="Cantor M.N."/>
            <person name="Hua S.X."/>
        </authorList>
    </citation>
    <scope>NUCLEOTIDE SEQUENCE [LARGE SCALE GENOMIC DNA]</scope>
    <source>
        <strain evidence="6 7">Foug A</strain>
    </source>
</reference>
<evidence type="ECO:0000256" key="1">
    <source>
        <dbReference type="ARBA" id="ARBA00022679"/>
    </source>
</evidence>
<dbReference type="InterPro" id="IPR011009">
    <property type="entry name" value="Kinase-like_dom_sf"/>
</dbReference>
<dbReference type="Pfam" id="PF07714">
    <property type="entry name" value="PK_Tyr_Ser-Thr"/>
    <property type="match status" value="1"/>
</dbReference>
<dbReference type="Gene3D" id="1.10.510.10">
    <property type="entry name" value="Transferase(Phosphotransferase) domain 1"/>
    <property type="match status" value="1"/>
</dbReference>
<dbReference type="PANTHER" id="PTHR44329">
    <property type="entry name" value="SERINE/THREONINE-PROTEIN KINASE TNNI3K-RELATED"/>
    <property type="match status" value="1"/>
</dbReference>
<name>A0A0C3A2J4_9AGAM</name>
<organism evidence="6 7">
    <name type="scientific">Scleroderma citrinum Foug A</name>
    <dbReference type="NCBI Taxonomy" id="1036808"/>
    <lineage>
        <taxon>Eukaryota</taxon>
        <taxon>Fungi</taxon>
        <taxon>Dikarya</taxon>
        <taxon>Basidiomycota</taxon>
        <taxon>Agaricomycotina</taxon>
        <taxon>Agaricomycetes</taxon>
        <taxon>Agaricomycetidae</taxon>
        <taxon>Boletales</taxon>
        <taxon>Sclerodermatineae</taxon>
        <taxon>Sclerodermataceae</taxon>
        <taxon>Scleroderma</taxon>
    </lineage>
</organism>
<dbReference type="InParanoid" id="A0A0C3A2J4"/>
<evidence type="ECO:0000313" key="7">
    <source>
        <dbReference type="Proteomes" id="UP000053989"/>
    </source>
</evidence>
<reference evidence="7" key="2">
    <citation type="submission" date="2015-01" db="EMBL/GenBank/DDBJ databases">
        <title>Evolutionary Origins and Diversification of the Mycorrhizal Mutualists.</title>
        <authorList>
            <consortium name="DOE Joint Genome Institute"/>
            <consortium name="Mycorrhizal Genomics Consortium"/>
            <person name="Kohler A."/>
            <person name="Kuo A."/>
            <person name="Nagy L.G."/>
            <person name="Floudas D."/>
            <person name="Copeland A."/>
            <person name="Barry K.W."/>
            <person name="Cichocki N."/>
            <person name="Veneault-Fourrey C."/>
            <person name="LaButti K."/>
            <person name="Lindquist E.A."/>
            <person name="Lipzen A."/>
            <person name="Lundell T."/>
            <person name="Morin E."/>
            <person name="Murat C."/>
            <person name="Riley R."/>
            <person name="Ohm R."/>
            <person name="Sun H."/>
            <person name="Tunlid A."/>
            <person name="Henrissat B."/>
            <person name="Grigoriev I.V."/>
            <person name="Hibbett D.S."/>
            <person name="Martin F."/>
        </authorList>
    </citation>
    <scope>NUCLEOTIDE SEQUENCE [LARGE SCALE GENOMIC DNA]</scope>
    <source>
        <strain evidence="7">Foug A</strain>
    </source>
</reference>
<dbReference type="InterPro" id="IPR051681">
    <property type="entry name" value="Ser/Thr_Kinases-Pseudokinases"/>
</dbReference>
<dbReference type="GO" id="GO:0005524">
    <property type="term" value="F:ATP binding"/>
    <property type="evidence" value="ECO:0007669"/>
    <property type="project" value="UniProtKB-KW"/>
</dbReference>
<keyword evidence="2" id="KW-0547">Nucleotide-binding</keyword>
<dbReference type="InterPro" id="IPR001245">
    <property type="entry name" value="Ser-Thr/Tyr_kinase_cat_dom"/>
</dbReference>
<keyword evidence="4" id="KW-0067">ATP-binding</keyword>
<gene>
    <name evidence="6" type="ORF">SCLCIDRAFT_127259</name>
</gene>
<dbReference type="InterPro" id="IPR008271">
    <property type="entry name" value="Ser/Thr_kinase_AS"/>
</dbReference>
<keyword evidence="7" id="KW-1185">Reference proteome</keyword>
<dbReference type="SMART" id="SM00220">
    <property type="entry name" value="S_TKc"/>
    <property type="match status" value="1"/>
</dbReference>
<dbReference type="PROSITE" id="PS00108">
    <property type="entry name" value="PROTEIN_KINASE_ST"/>
    <property type="match status" value="1"/>
</dbReference>
<dbReference type="GO" id="GO:0004674">
    <property type="term" value="F:protein serine/threonine kinase activity"/>
    <property type="evidence" value="ECO:0007669"/>
    <property type="project" value="TreeGrafter"/>
</dbReference>
<dbReference type="PROSITE" id="PS50011">
    <property type="entry name" value="PROTEIN_KINASE_DOM"/>
    <property type="match status" value="1"/>
</dbReference>
<keyword evidence="1" id="KW-0808">Transferase</keyword>
<dbReference type="HOGENOM" id="CLU_000288_7_18_1"/>
<protein>
    <recommendedName>
        <fullName evidence="5">Protein kinase domain-containing protein</fullName>
    </recommendedName>
</protein>
<feature type="domain" description="Protein kinase" evidence="5">
    <location>
        <begin position="1"/>
        <end position="220"/>
    </location>
</feature>
<dbReference type="InterPro" id="IPR000719">
    <property type="entry name" value="Prot_kinase_dom"/>
</dbReference>
<dbReference type="PANTHER" id="PTHR44329:SF288">
    <property type="entry name" value="MITOGEN-ACTIVATED PROTEIN KINASE KINASE KINASE 20"/>
    <property type="match status" value="1"/>
</dbReference>
<dbReference type="AlphaFoldDB" id="A0A0C3A2J4"/>
<evidence type="ECO:0000256" key="3">
    <source>
        <dbReference type="ARBA" id="ARBA00022777"/>
    </source>
</evidence>
<proteinExistence type="predicted"/>
<evidence type="ECO:0000259" key="5">
    <source>
        <dbReference type="PROSITE" id="PS50011"/>
    </source>
</evidence>